<reference evidence="1" key="1">
    <citation type="submission" date="2020-10" db="EMBL/GenBank/DDBJ databases">
        <title>Chromosome-scale genome assembly of the Allis shad, Alosa alosa.</title>
        <authorList>
            <person name="Margot Z."/>
            <person name="Christophe K."/>
            <person name="Cabau C."/>
            <person name="Louis A."/>
            <person name="Berthelot C."/>
            <person name="Parey E."/>
            <person name="Roest Crollius H."/>
            <person name="Montfort J."/>
            <person name="Robinson-Rechavi M."/>
            <person name="Bucao C."/>
            <person name="Bouchez O."/>
            <person name="Gislard M."/>
            <person name="Lluch J."/>
            <person name="Milhes M."/>
            <person name="Lampietro C."/>
            <person name="Lopez Roques C."/>
            <person name="Donnadieu C."/>
            <person name="Braasch I."/>
            <person name="Desvignes T."/>
            <person name="Postlethwait J."/>
            <person name="Bobe J."/>
            <person name="Guiguen Y."/>
        </authorList>
    </citation>
    <scope>NUCLEOTIDE SEQUENCE</scope>
    <source>
        <strain evidence="1">M-15738</strain>
        <tissue evidence="1">Blood</tissue>
    </source>
</reference>
<dbReference type="EMBL" id="JADWDJ010000020">
    <property type="protein sequence ID" value="KAG5264351.1"/>
    <property type="molecule type" value="Genomic_DNA"/>
</dbReference>
<protein>
    <submittedName>
        <fullName evidence="1">Uncharacterized protein</fullName>
    </submittedName>
</protein>
<proteinExistence type="predicted"/>
<name>A0AAV6FS58_9TELE</name>
<accession>A0AAV6FS58</accession>
<organism evidence="1 2">
    <name type="scientific">Alosa alosa</name>
    <name type="common">allis shad</name>
    <dbReference type="NCBI Taxonomy" id="278164"/>
    <lineage>
        <taxon>Eukaryota</taxon>
        <taxon>Metazoa</taxon>
        <taxon>Chordata</taxon>
        <taxon>Craniata</taxon>
        <taxon>Vertebrata</taxon>
        <taxon>Euteleostomi</taxon>
        <taxon>Actinopterygii</taxon>
        <taxon>Neopterygii</taxon>
        <taxon>Teleostei</taxon>
        <taxon>Clupei</taxon>
        <taxon>Clupeiformes</taxon>
        <taxon>Clupeoidei</taxon>
        <taxon>Clupeidae</taxon>
        <taxon>Alosa</taxon>
    </lineage>
</organism>
<dbReference type="Proteomes" id="UP000823561">
    <property type="component" value="Chromosome 20"/>
</dbReference>
<sequence>MAGQQHSQGYTFNISAKNREIVNHPIIIGNRVGSDIQCPMNITEPLGDQQITHAPQVIDNQVKGTINTDVTYSEGARPQ</sequence>
<gene>
    <name evidence="1" type="ORF">AALO_G00252810</name>
</gene>
<comment type="caution">
    <text evidence="1">The sequence shown here is derived from an EMBL/GenBank/DDBJ whole genome shotgun (WGS) entry which is preliminary data.</text>
</comment>
<dbReference type="AlphaFoldDB" id="A0AAV6FS58"/>
<evidence type="ECO:0000313" key="2">
    <source>
        <dbReference type="Proteomes" id="UP000823561"/>
    </source>
</evidence>
<keyword evidence="2" id="KW-1185">Reference proteome</keyword>
<evidence type="ECO:0000313" key="1">
    <source>
        <dbReference type="EMBL" id="KAG5264351.1"/>
    </source>
</evidence>